<evidence type="ECO:0000256" key="7">
    <source>
        <dbReference type="PROSITE-ProRule" id="PRU00042"/>
    </source>
</evidence>
<keyword evidence="2" id="KW-0479">Metal-binding</keyword>
<evidence type="ECO:0000256" key="4">
    <source>
        <dbReference type="ARBA" id="ARBA00022771"/>
    </source>
</evidence>
<comment type="subcellular location">
    <subcellularLocation>
        <location evidence="1">Nucleus</location>
    </subcellularLocation>
</comment>
<dbReference type="InterPro" id="IPR013087">
    <property type="entry name" value="Znf_C2H2_type"/>
</dbReference>
<dbReference type="InterPro" id="IPR036236">
    <property type="entry name" value="Znf_C2H2_sf"/>
</dbReference>
<gene>
    <name evidence="10" type="ORF">WMY93_007728</name>
</gene>
<protein>
    <recommendedName>
        <fullName evidence="9">C2H2-type domain-containing protein</fullName>
    </recommendedName>
</protein>
<dbReference type="PROSITE" id="PS50157">
    <property type="entry name" value="ZINC_FINGER_C2H2_2"/>
    <property type="match status" value="3"/>
</dbReference>
<feature type="domain" description="C2H2-type" evidence="9">
    <location>
        <begin position="238"/>
        <end position="263"/>
    </location>
</feature>
<keyword evidence="6" id="KW-0539">Nucleus</keyword>
<dbReference type="SUPFAM" id="SSF57667">
    <property type="entry name" value="beta-beta-alpha zinc fingers"/>
    <property type="match status" value="2"/>
</dbReference>
<dbReference type="Proteomes" id="UP001460270">
    <property type="component" value="Unassembled WGS sequence"/>
</dbReference>
<feature type="region of interest" description="Disordered" evidence="8">
    <location>
        <begin position="1"/>
        <end position="68"/>
    </location>
</feature>
<dbReference type="AlphaFoldDB" id="A0AAW0PH69"/>
<evidence type="ECO:0000256" key="8">
    <source>
        <dbReference type="SAM" id="MobiDB-lite"/>
    </source>
</evidence>
<dbReference type="Pfam" id="PF00096">
    <property type="entry name" value="zf-C2H2"/>
    <property type="match status" value="2"/>
</dbReference>
<evidence type="ECO:0000259" key="9">
    <source>
        <dbReference type="PROSITE" id="PS50157"/>
    </source>
</evidence>
<dbReference type="EMBL" id="JBBPFD010000005">
    <property type="protein sequence ID" value="KAK7925418.1"/>
    <property type="molecule type" value="Genomic_DNA"/>
</dbReference>
<evidence type="ECO:0000256" key="2">
    <source>
        <dbReference type="ARBA" id="ARBA00022723"/>
    </source>
</evidence>
<evidence type="ECO:0000256" key="6">
    <source>
        <dbReference type="ARBA" id="ARBA00023242"/>
    </source>
</evidence>
<dbReference type="GO" id="GO:0008270">
    <property type="term" value="F:zinc ion binding"/>
    <property type="evidence" value="ECO:0007669"/>
    <property type="project" value="UniProtKB-KW"/>
</dbReference>
<organism evidence="10 11">
    <name type="scientific">Mugilogobius chulae</name>
    <name type="common">yellowstripe goby</name>
    <dbReference type="NCBI Taxonomy" id="88201"/>
    <lineage>
        <taxon>Eukaryota</taxon>
        <taxon>Metazoa</taxon>
        <taxon>Chordata</taxon>
        <taxon>Craniata</taxon>
        <taxon>Vertebrata</taxon>
        <taxon>Euteleostomi</taxon>
        <taxon>Actinopterygii</taxon>
        <taxon>Neopterygii</taxon>
        <taxon>Teleostei</taxon>
        <taxon>Neoteleostei</taxon>
        <taxon>Acanthomorphata</taxon>
        <taxon>Gobiaria</taxon>
        <taxon>Gobiiformes</taxon>
        <taxon>Gobioidei</taxon>
        <taxon>Gobiidae</taxon>
        <taxon>Gobionellinae</taxon>
        <taxon>Mugilogobius</taxon>
    </lineage>
</organism>
<evidence type="ECO:0000256" key="5">
    <source>
        <dbReference type="ARBA" id="ARBA00022833"/>
    </source>
</evidence>
<sequence>MHTSSAREDISYSNSAGRPIYDSEDSSSYVPEDLSMSHHGKLVVKEEPIEEDVSERENTETTKVGQEEPGVWPCEKCGNLFSSRKDLERHQELLCHIKPFICHICNKAFRTNFRLWSHFQSHMSANEPGAKEIERQPSPLSPSPPLTPQNSERPSTQASVVKSTQPVPVVSSVSEESVSPEPSGSVPKNKKTEFELPPTSPSPISRANSLENPAGPQEPDTLFYHAPSLSALTFKRQYMCKLCHRTFKTAFSLWSHEQSHSHM</sequence>
<reference evidence="11" key="1">
    <citation type="submission" date="2024-04" db="EMBL/GenBank/DDBJ databases">
        <title>Salinicola lusitanus LLJ914,a marine bacterium isolated from the Okinawa Trough.</title>
        <authorList>
            <person name="Li J."/>
        </authorList>
    </citation>
    <scope>NUCLEOTIDE SEQUENCE [LARGE SCALE GENOMIC DNA]</scope>
</reference>
<comment type="caution">
    <text evidence="10">The sequence shown here is derived from an EMBL/GenBank/DDBJ whole genome shotgun (WGS) entry which is preliminary data.</text>
</comment>
<dbReference type="PROSITE" id="PS00028">
    <property type="entry name" value="ZINC_FINGER_C2H2_1"/>
    <property type="match status" value="3"/>
</dbReference>
<proteinExistence type="predicted"/>
<feature type="compositionally biased region" description="Low complexity" evidence="8">
    <location>
        <begin position="159"/>
        <end position="187"/>
    </location>
</feature>
<evidence type="ECO:0000256" key="1">
    <source>
        <dbReference type="ARBA" id="ARBA00004123"/>
    </source>
</evidence>
<keyword evidence="4 7" id="KW-0863">Zinc-finger</keyword>
<feature type="domain" description="C2H2-type" evidence="9">
    <location>
        <begin position="100"/>
        <end position="127"/>
    </location>
</feature>
<dbReference type="PANTHER" id="PTHR24394">
    <property type="entry name" value="ZINC FINGER PROTEIN"/>
    <property type="match status" value="1"/>
</dbReference>
<keyword evidence="11" id="KW-1185">Reference proteome</keyword>
<feature type="region of interest" description="Disordered" evidence="8">
    <location>
        <begin position="129"/>
        <end position="219"/>
    </location>
</feature>
<feature type="compositionally biased region" description="Basic and acidic residues" evidence="8">
    <location>
        <begin position="1"/>
        <end position="10"/>
    </location>
</feature>
<name>A0AAW0PH69_9GOBI</name>
<dbReference type="SMART" id="SM00355">
    <property type="entry name" value="ZnF_C2H2"/>
    <property type="match status" value="3"/>
</dbReference>
<evidence type="ECO:0000313" key="11">
    <source>
        <dbReference type="Proteomes" id="UP001460270"/>
    </source>
</evidence>
<feature type="domain" description="C2H2-type" evidence="9">
    <location>
        <begin position="72"/>
        <end position="99"/>
    </location>
</feature>
<accession>A0AAW0PH69</accession>
<evidence type="ECO:0000256" key="3">
    <source>
        <dbReference type="ARBA" id="ARBA00022737"/>
    </source>
</evidence>
<dbReference type="GO" id="GO:0005634">
    <property type="term" value="C:nucleus"/>
    <property type="evidence" value="ECO:0007669"/>
    <property type="project" value="UniProtKB-SubCell"/>
</dbReference>
<keyword evidence="3" id="KW-0677">Repeat</keyword>
<keyword evidence="5" id="KW-0862">Zinc</keyword>
<dbReference type="Gene3D" id="3.30.160.60">
    <property type="entry name" value="Classic Zinc Finger"/>
    <property type="match status" value="2"/>
</dbReference>
<feature type="compositionally biased region" description="Polar residues" evidence="8">
    <location>
        <begin position="202"/>
        <end position="211"/>
    </location>
</feature>
<dbReference type="GO" id="GO:0000981">
    <property type="term" value="F:DNA-binding transcription factor activity, RNA polymerase II-specific"/>
    <property type="evidence" value="ECO:0007669"/>
    <property type="project" value="TreeGrafter"/>
</dbReference>
<evidence type="ECO:0000313" key="10">
    <source>
        <dbReference type="EMBL" id="KAK7925418.1"/>
    </source>
</evidence>
<feature type="compositionally biased region" description="Polar residues" evidence="8">
    <location>
        <begin position="149"/>
        <end position="158"/>
    </location>
</feature>
<dbReference type="PANTHER" id="PTHR24394:SF15">
    <property type="entry name" value="ZINC FINGER AND BTB DOMAIN-CONTAINING PROTEIN 21"/>
    <property type="match status" value="1"/>
</dbReference>
<dbReference type="FunFam" id="3.30.160.60:FF:000777">
    <property type="entry name" value="zinc finger and BTB domain-containing protein 21"/>
    <property type="match status" value="1"/>
</dbReference>